<evidence type="ECO:0000256" key="2">
    <source>
        <dbReference type="ARBA" id="ARBA00022737"/>
    </source>
</evidence>
<dbReference type="PROSITE" id="PS50800">
    <property type="entry name" value="SAP"/>
    <property type="match status" value="1"/>
</dbReference>
<dbReference type="PANTHER" id="PTHR47447">
    <property type="entry name" value="OS03G0856100 PROTEIN"/>
    <property type="match status" value="1"/>
</dbReference>
<evidence type="ECO:0000256" key="1">
    <source>
        <dbReference type="ARBA" id="ARBA00007626"/>
    </source>
</evidence>
<evidence type="ECO:0000313" key="8">
    <source>
        <dbReference type="Proteomes" id="UP000028924"/>
    </source>
</evidence>
<dbReference type="Proteomes" id="UP000028924">
    <property type="component" value="Unassembled WGS sequence"/>
</dbReference>
<reference evidence="6" key="2">
    <citation type="submission" date="2015-08" db="EMBL/GenBank/DDBJ databases">
        <authorList>
            <person name="Babu N.S."/>
            <person name="Beckwith C.J."/>
            <person name="Beseler K.G."/>
            <person name="Brison A."/>
            <person name="Carone J.V."/>
            <person name="Caskin T.P."/>
            <person name="Diamond M."/>
            <person name="Durham M.E."/>
            <person name="Foxe J.M."/>
            <person name="Go M."/>
            <person name="Henderson B.A."/>
            <person name="Jones I.B."/>
            <person name="McGettigan J.A."/>
            <person name="Micheletti S.J."/>
            <person name="Nasrallah M.E."/>
            <person name="Ortiz D."/>
            <person name="Piller C.R."/>
            <person name="Privatt S.R."/>
            <person name="Schneider S.L."/>
            <person name="Sharp S."/>
            <person name="Smith T.C."/>
            <person name="Stanton J.D."/>
            <person name="Ullery H.E."/>
            <person name="Wilson R.J."/>
            <person name="Serrano M.G."/>
            <person name="Buck G."/>
            <person name="Lee V."/>
            <person name="Wang Y."/>
            <person name="Carvalho R."/>
            <person name="Voegtly L."/>
            <person name="Shi R."/>
            <person name="Duckworth R."/>
            <person name="Johnson A."/>
            <person name="Loviza R."/>
            <person name="Walstead R."/>
            <person name="Shah Z."/>
            <person name="Kiflezghi M."/>
            <person name="Wade K."/>
            <person name="Ball S.L."/>
            <person name="Bradley K.W."/>
            <person name="Asai D.J."/>
            <person name="Bowman C.A."/>
            <person name="Russell D.A."/>
            <person name="Pope W.H."/>
            <person name="Jacobs-Sera D."/>
            <person name="Hendrix R.W."/>
            <person name="Hatfull G.F."/>
        </authorList>
    </citation>
    <scope>NUCLEOTIDE SEQUENCE</scope>
</reference>
<dbReference type="InterPro" id="IPR011990">
    <property type="entry name" value="TPR-like_helical_dom_sf"/>
</dbReference>
<dbReference type="PROSITE" id="PS51375">
    <property type="entry name" value="PPR"/>
    <property type="match status" value="1"/>
</dbReference>
<protein>
    <recommendedName>
        <fullName evidence="5">SAP domain-containing protein</fullName>
    </recommendedName>
</protein>
<dbReference type="InterPro" id="IPR002885">
    <property type="entry name" value="PPR_rpt"/>
</dbReference>
<dbReference type="InterPro" id="IPR003034">
    <property type="entry name" value="SAP_dom"/>
</dbReference>
<sequence length="695" mass="76947">MSPGLQWIQASTCSIRPLGHCPSNVFRCFRLPIYRRGVAWRLPARQEGLQPSVVWPEIPLSRLDDDGAGGDGDESEFERRTALGIYQTQEEIDEDEPERQRWHRQLAILARSGKYNKAAEVLDEMLRNGLTPGPRACHALLVAHASAGDAQGACLALELMQLAGLTPLPESLCLVIQLCVVEGELGLAAEVFDLPASQTSPKPWVTYCTALFGSDAADLGYSMLLQGEARGNLPPAELSEQALLYLLDNARTRDAAARLLQAQENGVVVSSMVENMVTAAQTDEGTYELLQRLPPNAAERQHVGFYCTILQEFLERREHHTVEHLQSVFSRVVSELTFAGVQPNKKLISYLVAGHLHFKDCRAAWKEFEKLVLFRKPYLKHLDDEQISELLNMLSASVKSQEMLFVMTLMLDEGRVLTGADFGKDNQGRSVCTSWLQQRIQNLKTFGVESEAAGKEWLIGDGVIIDVANDSVVDKEGNMIDIAAMNVRELKAELLQRKLQVSGSKTVLVKRLEKARRGGFDGAQKAPAAEPEKILILEGQEFWRNGKLVEVTVRQAEADDADADEEDDDFLPDATERDIDDTSAVESPMLVEGTEEDLAYEETLQEYIQHSGGRSANLQPSHRLSALGKDVMRAIMMHRLAPQLSAANFSDDAAYLHAVIEGVPLPKEREELRQALATCLGMAAFQPPSEEDVLP</sequence>
<dbReference type="AlphaFoldDB" id="A0A087SH99"/>
<reference evidence="7 8" key="1">
    <citation type="journal article" date="2014" name="BMC Genomics">
        <title>Oil accumulation mechanisms of the oleaginous microalga Chlorella protothecoides revealed through its genome, transcriptomes, and proteomes.</title>
        <authorList>
            <person name="Gao C."/>
            <person name="Wang Y."/>
            <person name="Shen Y."/>
            <person name="Yan D."/>
            <person name="He X."/>
            <person name="Dai J."/>
            <person name="Wu Q."/>
        </authorList>
    </citation>
    <scope>NUCLEOTIDE SEQUENCE [LARGE SCALE GENOMIC DNA]</scope>
    <source>
        <strain evidence="7 8">0710</strain>
    </source>
</reference>
<proteinExistence type="inferred from homology"/>
<dbReference type="Gene3D" id="1.10.720.30">
    <property type="entry name" value="SAP domain"/>
    <property type="match status" value="1"/>
</dbReference>
<accession>A0A087SH99</accession>
<dbReference type="STRING" id="3075.A0A087SH99"/>
<dbReference type="EMBL" id="KL662111">
    <property type="protein sequence ID" value="KFM25103.1"/>
    <property type="molecule type" value="Genomic_DNA"/>
</dbReference>
<organism evidence="7 8">
    <name type="scientific">Auxenochlorella protothecoides</name>
    <name type="common">Green microalga</name>
    <name type="synonym">Chlorella protothecoides</name>
    <dbReference type="NCBI Taxonomy" id="3075"/>
    <lineage>
        <taxon>Eukaryota</taxon>
        <taxon>Viridiplantae</taxon>
        <taxon>Chlorophyta</taxon>
        <taxon>core chlorophytes</taxon>
        <taxon>Trebouxiophyceae</taxon>
        <taxon>Chlorellales</taxon>
        <taxon>Chlorellaceae</taxon>
        <taxon>Auxenochlorella</taxon>
    </lineage>
</organism>
<evidence type="ECO:0000256" key="3">
    <source>
        <dbReference type="PROSITE-ProRule" id="PRU00708"/>
    </source>
</evidence>
<dbReference type="SUPFAM" id="SSF68906">
    <property type="entry name" value="SAP domain"/>
    <property type="match status" value="1"/>
</dbReference>
<dbReference type="EMBL" id="GDKF01005507">
    <property type="protein sequence ID" value="JAT73115.1"/>
    <property type="molecule type" value="Transcribed_RNA"/>
</dbReference>
<dbReference type="PANTHER" id="PTHR47447:SF25">
    <property type="entry name" value="SAP DOMAIN-CONTAINING PROTEIN"/>
    <property type="match status" value="1"/>
</dbReference>
<dbReference type="OrthoDB" id="514979at2759"/>
<feature type="region of interest" description="Disordered" evidence="4">
    <location>
        <begin position="556"/>
        <end position="575"/>
    </location>
</feature>
<dbReference type="NCBIfam" id="TIGR00756">
    <property type="entry name" value="PPR"/>
    <property type="match status" value="1"/>
</dbReference>
<dbReference type="RefSeq" id="XP_011397991.1">
    <property type="nucleotide sequence ID" value="XM_011399689.1"/>
</dbReference>
<comment type="similarity">
    <text evidence="1">Belongs to the PPR family. P subfamily.</text>
</comment>
<dbReference type="Pfam" id="PF02037">
    <property type="entry name" value="SAP"/>
    <property type="match status" value="1"/>
</dbReference>
<evidence type="ECO:0000256" key="4">
    <source>
        <dbReference type="SAM" id="MobiDB-lite"/>
    </source>
</evidence>
<feature type="compositionally biased region" description="Acidic residues" evidence="4">
    <location>
        <begin position="558"/>
        <end position="571"/>
    </location>
</feature>
<keyword evidence="8" id="KW-1185">Reference proteome</keyword>
<keyword evidence="2" id="KW-0677">Repeat</keyword>
<dbReference type="InterPro" id="IPR036361">
    <property type="entry name" value="SAP_dom_sf"/>
</dbReference>
<evidence type="ECO:0000313" key="6">
    <source>
        <dbReference type="EMBL" id="JAT73115.1"/>
    </source>
</evidence>
<name>A0A087SH99_AUXPR</name>
<dbReference type="SMART" id="SM00513">
    <property type="entry name" value="SAP"/>
    <property type="match status" value="1"/>
</dbReference>
<feature type="domain" description="SAP" evidence="5">
    <location>
        <begin position="482"/>
        <end position="516"/>
    </location>
</feature>
<evidence type="ECO:0000313" key="7">
    <source>
        <dbReference type="EMBL" id="KFM25103.1"/>
    </source>
</evidence>
<dbReference type="KEGG" id="apro:F751_1982"/>
<gene>
    <name evidence="7" type="ORF">F751_1982</name>
    <name evidence="6" type="ORF">g.8978</name>
</gene>
<feature type="repeat" description="PPR" evidence="3">
    <location>
        <begin position="98"/>
        <end position="132"/>
    </location>
</feature>
<dbReference type="Gene3D" id="1.25.40.10">
    <property type="entry name" value="Tetratricopeptide repeat domain"/>
    <property type="match status" value="1"/>
</dbReference>
<evidence type="ECO:0000259" key="5">
    <source>
        <dbReference type="PROSITE" id="PS50800"/>
    </source>
</evidence>
<dbReference type="GeneID" id="23613373"/>